<dbReference type="EMBL" id="FMXQ01000003">
    <property type="protein sequence ID" value="SDB22281.1"/>
    <property type="molecule type" value="Genomic_DNA"/>
</dbReference>
<gene>
    <name evidence="3" type="ORF">SAMN02982931_01670</name>
</gene>
<dbReference type="PANTHER" id="PTHR22911:SF103">
    <property type="entry name" value="BLR2811 PROTEIN"/>
    <property type="match status" value="1"/>
</dbReference>
<name>A0A1G6BNR8_9HYPH</name>
<dbReference type="Proteomes" id="UP000199071">
    <property type="component" value="Unassembled WGS sequence"/>
</dbReference>
<evidence type="ECO:0000259" key="2">
    <source>
        <dbReference type="Pfam" id="PF00892"/>
    </source>
</evidence>
<dbReference type="Pfam" id="PF00892">
    <property type="entry name" value="EamA"/>
    <property type="match status" value="2"/>
</dbReference>
<dbReference type="RefSeq" id="WP_175478348.1">
    <property type="nucleotide sequence ID" value="NZ_FMXQ01000003.1"/>
</dbReference>
<feature type="transmembrane region" description="Helical" evidence="1">
    <location>
        <begin position="104"/>
        <end position="122"/>
    </location>
</feature>
<feature type="transmembrane region" description="Helical" evidence="1">
    <location>
        <begin position="12"/>
        <end position="32"/>
    </location>
</feature>
<evidence type="ECO:0000313" key="4">
    <source>
        <dbReference type="Proteomes" id="UP000199071"/>
    </source>
</evidence>
<dbReference type="STRING" id="665467.SAMN02982931_01670"/>
<feature type="domain" description="EamA" evidence="2">
    <location>
        <begin position="158"/>
        <end position="280"/>
    </location>
</feature>
<feature type="domain" description="EamA" evidence="2">
    <location>
        <begin position="13"/>
        <end position="145"/>
    </location>
</feature>
<feature type="transmembrane region" description="Helical" evidence="1">
    <location>
        <begin position="155"/>
        <end position="176"/>
    </location>
</feature>
<keyword evidence="1" id="KW-0812">Transmembrane</keyword>
<keyword evidence="4" id="KW-1185">Reference proteome</keyword>
<dbReference type="GO" id="GO:0016020">
    <property type="term" value="C:membrane"/>
    <property type="evidence" value="ECO:0007669"/>
    <property type="project" value="InterPro"/>
</dbReference>
<feature type="transmembrane region" description="Helical" evidence="1">
    <location>
        <begin position="213"/>
        <end position="235"/>
    </location>
</feature>
<dbReference type="InterPro" id="IPR000620">
    <property type="entry name" value="EamA_dom"/>
</dbReference>
<feature type="transmembrane region" description="Helical" evidence="1">
    <location>
        <begin position="188"/>
        <end position="207"/>
    </location>
</feature>
<protein>
    <submittedName>
        <fullName evidence="3">Threonine/homoserine efflux transporter RhtA</fullName>
    </submittedName>
</protein>
<feature type="transmembrane region" description="Helical" evidence="1">
    <location>
        <begin position="44"/>
        <end position="61"/>
    </location>
</feature>
<keyword evidence="1" id="KW-0472">Membrane</keyword>
<dbReference type="AlphaFoldDB" id="A0A1G6BNR8"/>
<feature type="transmembrane region" description="Helical" evidence="1">
    <location>
        <begin position="242"/>
        <end position="262"/>
    </location>
</feature>
<dbReference type="InterPro" id="IPR037185">
    <property type="entry name" value="EmrE-like"/>
</dbReference>
<feature type="transmembrane region" description="Helical" evidence="1">
    <location>
        <begin position="129"/>
        <end position="149"/>
    </location>
</feature>
<dbReference type="SUPFAM" id="SSF103481">
    <property type="entry name" value="Multidrug resistance efflux transporter EmrE"/>
    <property type="match status" value="2"/>
</dbReference>
<keyword evidence="1" id="KW-1133">Transmembrane helix</keyword>
<accession>A0A1G6BNR8</accession>
<proteinExistence type="predicted"/>
<evidence type="ECO:0000256" key="1">
    <source>
        <dbReference type="SAM" id="Phobius"/>
    </source>
</evidence>
<feature type="transmembrane region" description="Helical" evidence="1">
    <location>
        <begin position="268"/>
        <end position="287"/>
    </location>
</feature>
<organism evidence="3 4">
    <name type="scientific">Bauldia litoralis</name>
    <dbReference type="NCBI Taxonomy" id="665467"/>
    <lineage>
        <taxon>Bacteria</taxon>
        <taxon>Pseudomonadati</taxon>
        <taxon>Pseudomonadota</taxon>
        <taxon>Alphaproteobacteria</taxon>
        <taxon>Hyphomicrobiales</taxon>
        <taxon>Kaistiaceae</taxon>
        <taxon>Bauldia</taxon>
    </lineage>
</organism>
<dbReference type="PANTHER" id="PTHR22911">
    <property type="entry name" value="ACYL-MALONYL CONDENSING ENZYME-RELATED"/>
    <property type="match status" value="1"/>
</dbReference>
<reference evidence="3 4" key="1">
    <citation type="submission" date="2016-10" db="EMBL/GenBank/DDBJ databases">
        <authorList>
            <person name="de Groot N.N."/>
        </authorList>
    </citation>
    <scope>NUCLEOTIDE SEQUENCE [LARGE SCALE GENOMIC DNA]</scope>
    <source>
        <strain evidence="3 4">ATCC 35022</strain>
    </source>
</reference>
<evidence type="ECO:0000313" key="3">
    <source>
        <dbReference type="EMBL" id="SDB22281.1"/>
    </source>
</evidence>
<sequence length="290" mass="30868">MAAPELPTQQVMRGIVLMIVAASLFACVDGFSKLLAETQSVGQIVWARYTMAVPVLFATTAPSHWRSLFRTSRPLAQLGRAFIPLGTSVTMVLSVRYLPLAEATVILFTAPFLVVLLSALVLKERVPVITWMAVIVGFAAVILVARPGFGTMSGYMVFPLIGALFFAAFQLVTRWLRAGGETAHTTLAWTLAVGAVISAPFAFLTWVPVSAEAWLLMAGLGIVFGLAQALMVRAYAHASAGVLTPFSYAQLVAAAIIGMVVFAAVPDVWTVVGIVMITIAGITVARARRS</sequence>